<reference evidence="1" key="1">
    <citation type="journal article" date="2014" name="Front. Microbiol.">
        <title>High frequency of phylogenetically diverse reductive dehalogenase-homologous genes in deep subseafloor sedimentary metagenomes.</title>
        <authorList>
            <person name="Kawai M."/>
            <person name="Futagami T."/>
            <person name="Toyoda A."/>
            <person name="Takaki Y."/>
            <person name="Nishi S."/>
            <person name="Hori S."/>
            <person name="Arai W."/>
            <person name="Tsubouchi T."/>
            <person name="Morono Y."/>
            <person name="Uchiyama I."/>
            <person name="Ito T."/>
            <person name="Fujiyama A."/>
            <person name="Inagaki F."/>
            <person name="Takami H."/>
        </authorList>
    </citation>
    <scope>NUCLEOTIDE SEQUENCE</scope>
    <source>
        <strain evidence="1">Expedition CK06-06</strain>
    </source>
</reference>
<gene>
    <name evidence="1" type="ORF">S03H2_71179</name>
</gene>
<comment type="caution">
    <text evidence="1">The sequence shown here is derived from an EMBL/GenBank/DDBJ whole genome shotgun (WGS) entry which is preliminary data.</text>
</comment>
<protein>
    <submittedName>
        <fullName evidence="1">Uncharacterized protein</fullName>
    </submittedName>
</protein>
<accession>X1LCD7</accession>
<organism evidence="1">
    <name type="scientific">marine sediment metagenome</name>
    <dbReference type="NCBI Taxonomy" id="412755"/>
    <lineage>
        <taxon>unclassified sequences</taxon>
        <taxon>metagenomes</taxon>
        <taxon>ecological metagenomes</taxon>
    </lineage>
</organism>
<dbReference type="EMBL" id="BARU01047537">
    <property type="protein sequence ID" value="GAI00085.1"/>
    <property type="molecule type" value="Genomic_DNA"/>
</dbReference>
<name>X1LCD7_9ZZZZ</name>
<evidence type="ECO:0000313" key="1">
    <source>
        <dbReference type="EMBL" id="GAI00085.1"/>
    </source>
</evidence>
<proteinExistence type="predicted"/>
<sequence>CVIVTLVKSPSILWVSHVTEPCTVTEKKTAK</sequence>
<feature type="non-terminal residue" evidence="1">
    <location>
        <position position="1"/>
    </location>
</feature>
<dbReference type="AlphaFoldDB" id="X1LCD7"/>